<sequence>MNIDDNKSYKDFNDLDQNLLEPVDYWILSRLHRTIHDVNSYLKDYKLNEAVKTIYTFVWKDYCDWYIEFAKSRIYSLDNSKVDTVIVVARHILENILKLLHPYTPFITEEIWSYFHYNEKDFLVTSQWPKKDNGFINNSIESEVNFIMKIISNIRNLKSDLNISPKKVIKLVCRGLDNKTSIVIDNQTHLKSLVKVENIECSEEVEKPDKSATIVVNDVEFFIPLVGL</sequence>
<reference evidence="10" key="1">
    <citation type="submission" date="2018-05" db="EMBL/GenBank/DDBJ databases">
        <authorList>
            <person name="Lanie J.A."/>
            <person name="Ng W.-L."/>
            <person name="Kazmierczak K.M."/>
            <person name="Andrzejewski T.M."/>
            <person name="Davidsen T.M."/>
            <person name="Wayne K.J."/>
            <person name="Tettelin H."/>
            <person name="Glass J.I."/>
            <person name="Rusch D."/>
            <person name="Podicherti R."/>
            <person name="Tsui H.-C.T."/>
            <person name="Winkler M.E."/>
        </authorList>
    </citation>
    <scope>NUCLEOTIDE SEQUENCE</scope>
</reference>
<evidence type="ECO:0000256" key="4">
    <source>
        <dbReference type="ARBA" id="ARBA00022840"/>
    </source>
</evidence>
<evidence type="ECO:0000256" key="3">
    <source>
        <dbReference type="ARBA" id="ARBA00022741"/>
    </source>
</evidence>
<dbReference type="InterPro" id="IPR033705">
    <property type="entry name" value="Anticodon_Ia_Val"/>
</dbReference>
<gene>
    <name evidence="10" type="ORF">METZ01_LOCUS489748</name>
</gene>
<dbReference type="PANTHER" id="PTHR11946">
    <property type="entry name" value="VALYL-TRNA SYNTHETASES"/>
    <property type="match status" value="1"/>
</dbReference>
<keyword evidence="4" id="KW-0067">ATP-binding</keyword>
<evidence type="ECO:0000313" key="10">
    <source>
        <dbReference type="EMBL" id="SVE36894.1"/>
    </source>
</evidence>
<dbReference type="Pfam" id="PF08264">
    <property type="entry name" value="Anticodon_1"/>
    <property type="match status" value="1"/>
</dbReference>
<evidence type="ECO:0000256" key="5">
    <source>
        <dbReference type="ARBA" id="ARBA00022917"/>
    </source>
</evidence>
<keyword evidence="3" id="KW-0547">Nucleotide-binding</keyword>
<dbReference type="Gene3D" id="1.10.730.10">
    <property type="entry name" value="Isoleucyl-tRNA Synthetase, Domain 1"/>
    <property type="match status" value="1"/>
</dbReference>
<dbReference type="InterPro" id="IPR013155">
    <property type="entry name" value="M/V/L/I-tRNA-synth_anticd-bd"/>
</dbReference>
<evidence type="ECO:0000256" key="6">
    <source>
        <dbReference type="ARBA" id="ARBA00023146"/>
    </source>
</evidence>
<keyword evidence="2" id="KW-0436">Ligase</keyword>
<keyword evidence="6" id="KW-0030">Aminoacyl-tRNA synthetase</keyword>
<accession>A0A383CXT5</accession>
<dbReference type="GO" id="GO:0004832">
    <property type="term" value="F:valine-tRNA ligase activity"/>
    <property type="evidence" value="ECO:0007669"/>
    <property type="project" value="UniProtKB-EC"/>
</dbReference>
<dbReference type="SUPFAM" id="SSF47323">
    <property type="entry name" value="Anticodon-binding domain of a subclass of class I aminoacyl-tRNA synthetases"/>
    <property type="match status" value="1"/>
</dbReference>
<feature type="non-terminal residue" evidence="10">
    <location>
        <position position="228"/>
    </location>
</feature>
<evidence type="ECO:0000256" key="2">
    <source>
        <dbReference type="ARBA" id="ARBA00022598"/>
    </source>
</evidence>
<organism evidence="10">
    <name type="scientific">marine metagenome</name>
    <dbReference type="NCBI Taxonomy" id="408172"/>
    <lineage>
        <taxon>unclassified sequences</taxon>
        <taxon>metagenomes</taxon>
        <taxon>ecological metagenomes</taxon>
    </lineage>
</organism>
<dbReference type="InterPro" id="IPR002303">
    <property type="entry name" value="Valyl-tRNA_ligase"/>
</dbReference>
<keyword evidence="5" id="KW-0648">Protein biosynthesis</keyword>
<dbReference type="EMBL" id="UINC01212526">
    <property type="protein sequence ID" value="SVE36894.1"/>
    <property type="molecule type" value="Genomic_DNA"/>
</dbReference>
<dbReference type="PANTHER" id="PTHR11946:SF93">
    <property type="entry name" value="VALINE--TRNA LIGASE, CHLOROPLASTIC_MITOCHONDRIAL 2"/>
    <property type="match status" value="1"/>
</dbReference>
<dbReference type="GO" id="GO:0005524">
    <property type="term" value="F:ATP binding"/>
    <property type="evidence" value="ECO:0007669"/>
    <property type="project" value="UniProtKB-KW"/>
</dbReference>
<feature type="domain" description="Methionyl/Valyl/Leucyl/Isoleucyl-tRNA synthetase anticodon-binding" evidence="9">
    <location>
        <begin position="24"/>
        <end position="170"/>
    </location>
</feature>
<proteinExistence type="predicted"/>
<dbReference type="GO" id="GO:0006438">
    <property type="term" value="P:valyl-tRNA aminoacylation"/>
    <property type="evidence" value="ECO:0007669"/>
    <property type="project" value="InterPro"/>
</dbReference>
<dbReference type="InterPro" id="IPR009080">
    <property type="entry name" value="tRNAsynth_Ia_anticodon-bd"/>
</dbReference>
<evidence type="ECO:0000256" key="7">
    <source>
        <dbReference type="ARBA" id="ARBA00029936"/>
    </source>
</evidence>
<evidence type="ECO:0000259" key="9">
    <source>
        <dbReference type="Pfam" id="PF08264"/>
    </source>
</evidence>
<dbReference type="CDD" id="cd07962">
    <property type="entry name" value="Anticodon_Ia_Val"/>
    <property type="match status" value="1"/>
</dbReference>
<evidence type="ECO:0000256" key="1">
    <source>
        <dbReference type="ARBA" id="ARBA00013169"/>
    </source>
</evidence>
<name>A0A383CXT5_9ZZZZ</name>
<evidence type="ECO:0000256" key="8">
    <source>
        <dbReference type="ARBA" id="ARBA00047552"/>
    </source>
</evidence>
<protein>
    <recommendedName>
        <fullName evidence="1">valine--tRNA ligase</fullName>
        <ecNumber evidence="1">6.1.1.9</ecNumber>
    </recommendedName>
    <alternativeName>
        <fullName evidence="7">Valyl-tRNA synthetase</fullName>
    </alternativeName>
</protein>
<dbReference type="AlphaFoldDB" id="A0A383CXT5"/>
<dbReference type="GO" id="GO:0005829">
    <property type="term" value="C:cytosol"/>
    <property type="evidence" value="ECO:0007669"/>
    <property type="project" value="TreeGrafter"/>
</dbReference>
<dbReference type="EC" id="6.1.1.9" evidence="1"/>
<comment type="catalytic activity">
    <reaction evidence="8">
        <text>tRNA(Val) + L-valine + ATP = L-valyl-tRNA(Val) + AMP + diphosphate</text>
        <dbReference type="Rhea" id="RHEA:10704"/>
        <dbReference type="Rhea" id="RHEA-COMP:9672"/>
        <dbReference type="Rhea" id="RHEA-COMP:9708"/>
        <dbReference type="ChEBI" id="CHEBI:30616"/>
        <dbReference type="ChEBI" id="CHEBI:33019"/>
        <dbReference type="ChEBI" id="CHEBI:57762"/>
        <dbReference type="ChEBI" id="CHEBI:78442"/>
        <dbReference type="ChEBI" id="CHEBI:78537"/>
        <dbReference type="ChEBI" id="CHEBI:456215"/>
        <dbReference type="EC" id="6.1.1.9"/>
    </reaction>
</comment>